<keyword evidence="2" id="KW-1185">Reference proteome</keyword>
<organism evidence="1 2">
    <name type="scientific">Basidiobolus ranarum</name>
    <dbReference type="NCBI Taxonomy" id="34480"/>
    <lineage>
        <taxon>Eukaryota</taxon>
        <taxon>Fungi</taxon>
        <taxon>Fungi incertae sedis</taxon>
        <taxon>Zoopagomycota</taxon>
        <taxon>Entomophthoromycotina</taxon>
        <taxon>Basidiobolomycetes</taxon>
        <taxon>Basidiobolales</taxon>
        <taxon>Basidiobolaceae</taxon>
        <taxon>Basidiobolus</taxon>
    </lineage>
</organism>
<evidence type="ECO:0000313" key="2">
    <source>
        <dbReference type="Proteomes" id="UP001479436"/>
    </source>
</evidence>
<name>A0ABR2VZS3_9FUNG</name>
<proteinExistence type="predicted"/>
<comment type="caution">
    <text evidence="1">The sequence shown here is derived from an EMBL/GenBank/DDBJ whole genome shotgun (WGS) entry which is preliminary data.</text>
</comment>
<dbReference type="EMBL" id="JASJQH010007263">
    <property type="protein sequence ID" value="KAK9711686.1"/>
    <property type="molecule type" value="Genomic_DNA"/>
</dbReference>
<accession>A0ABR2VZS3</accession>
<gene>
    <name evidence="1" type="ORF">K7432_007659</name>
</gene>
<dbReference type="Proteomes" id="UP001479436">
    <property type="component" value="Unassembled WGS sequence"/>
</dbReference>
<evidence type="ECO:0000313" key="1">
    <source>
        <dbReference type="EMBL" id="KAK9711686.1"/>
    </source>
</evidence>
<reference evidence="1 2" key="1">
    <citation type="submission" date="2023-04" db="EMBL/GenBank/DDBJ databases">
        <title>Genome of Basidiobolus ranarum AG-B5.</title>
        <authorList>
            <person name="Stajich J.E."/>
            <person name="Carter-House D."/>
            <person name="Gryganskyi A."/>
        </authorList>
    </citation>
    <scope>NUCLEOTIDE SEQUENCE [LARGE SCALE GENOMIC DNA]</scope>
    <source>
        <strain evidence="1 2">AG-B5</strain>
    </source>
</reference>
<protein>
    <submittedName>
        <fullName evidence="1">Uncharacterized protein</fullName>
    </submittedName>
</protein>
<sequence>MSGTNALSQLDWNLHIIILVGNDLLPVWAYLGPISERRNGNTYCLCQCDGDRPSLLVCMLLQDEMENDKFEDEVCDKGKPPSVLEEDTCTSFEMMSPHDMPSNHFDILERDLAISN</sequence>